<reference evidence="2 3" key="1">
    <citation type="journal article" date="2019" name="Appl. Microbiol. Biotechnol.">
        <title>Uncovering carbohydrate metabolism through a genotype-phenotype association study of 56 lactic acid bacteria genomes.</title>
        <authorList>
            <person name="Buron-Moles G."/>
            <person name="Chailyan A."/>
            <person name="Dolejs I."/>
            <person name="Forster J."/>
            <person name="Miks M.H."/>
        </authorList>
    </citation>
    <scope>NUCLEOTIDE SEQUENCE [LARGE SCALE GENOMIC DNA]</scope>
    <source>
        <strain evidence="2 3">ATCC 49373</strain>
    </source>
</reference>
<keyword evidence="3" id="KW-1185">Reference proteome</keyword>
<evidence type="ECO:0000313" key="2">
    <source>
        <dbReference type="EMBL" id="TDG78613.1"/>
    </source>
</evidence>
<proteinExistence type="predicted"/>
<gene>
    <name evidence="2" type="ORF">C5L31_001868</name>
</gene>
<protein>
    <recommendedName>
        <fullName evidence="4">NAD-dependent epimerase/dehydratase domain-containing protein</fullName>
    </recommendedName>
</protein>
<evidence type="ECO:0000256" key="1">
    <source>
        <dbReference type="SAM" id="Phobius"/>
    </source>
</evidence>
<feature type="transmembrane region" description="Helical" evidence="1">
    <location>
        <begin position="6"/>
        <end position="27"/>
    </location>
</feature>
<keyword evidence="1" id="KW-0472">Membrane</keyword>
<dbReference type="Proteomes" id="UP000294854">
    <property type="component" value="Unassembled WGS sequence"/>
</dbReference>
<evidence type="ECO:0000313" key="3">
    <source>
        <dbReference type="Proteomes" id="UP000294854"/>
    </source>
</evidence>
<dbReference type="InterPro" id="IPR036291">
    <property type="entry name" value="NAD(P)-bd_dom_sf"/>
</dbReference>
<dbReference type="SUPFAM" id="SSF51735">
    <property type="entry name" value="NAD(P)-binding Rossmann-fold domains"/>
    <property type="match status" value="1"/>
</dbReference>
<dbReference type="EMBL" id="PUFO01000035">
    <property type="protein sequence ID" value="TDG78613.1"/>
    <property type="molecule type" value="Genomic_DNA"/>
</dbReference>
<comment type="caution">
    <text evidence="2">The sequence shown here is derived from an EMBL/GenBank/DDBJ whole genome shotgun (WGS) entry which is preliminary data.</text>
</comment>
<organism evidence="2 3">
    <name type="scientific">Secundilactobacillus malefermentans</name>
    <dbReference type="NCBI Taxonomy" id="176292"/>
    <lineage>
        <taxon>Bacteria</taxon>
        <taxon>Bacillati</taxon>
        <taxon>Bacillota</taxon>
        <taxon>Bacilli</taxon>
        <taxon>Lactobacillales</taxon>
        <taxon>Lactobacillaceae</taxon>
        <taxon>Secundilactobacillus</taxon>
    </lineage>
</organism>
<keyword evidence="1" id="KW-1133">Transmembrane helix</keyword>
<keyword evidence="1" id="KW-0812">Transmembrane</keyword>
<accession>A0A4V3A419</accession>
<evidence type="ECO:0008006" key="4">
    <source>
        <dbReference type="Google" id="ProtNLM"/>
    </source>
</evidence>
<dbReference type="Gene3D" id="3.40.50.720">
    <property type="entry name" value="NAD(P)-binding Rossmann-like Domain"/>
    <property type="match status" value="1"/>
</dbReference>
<name>A0A4V3A419_9LACO</name>
<sequence>MNKKVLVTGGNGFLALHIIAALLPLGYEVRTALRSLNKLPIC</sequence>
<dbReference type="AlphaFoldDB" id="A0A4V3A419"/>